<feature type="region of interest" description="Disordered" evidence="1">
    <location>
        <begin position="1"/>
        <end position="110"/>
    </location>
</feature>
<reference evidence="2 3" key="1">
    <citation type="submission" date="2019-12" db="EMBL/GenBank/DDBJ databases">
        <title>Whole genome shotgun sequence of Streptomyces libani subsp. libani NBRC 13452.</title>
        <authorList>
            <person name="Ichikawa N."/>
            <person name="Kimura A."/>
            <person name="Kitahashi Y."/>
            <person name="Komaki H."/>
            <person name="Tamura T."/>
        </authorList>
    </citation>
    <scope>NUCLEOTIDE SEQUENCE [LARGE SCALE GENOMIC DNA]</scope>
    <source>
        <strain evidence="2 3">NBRC 13452</strain>
    </source>
</reference>
<organism evidence="2 3">
    <name type="scientific">Streptomyces nigrescens</name>
    <dbReference type="NCBI Taxonomy" id="1920"/>
    <lineage>
        <taxon>Bacteria</taxon>
        <taxon>Bacillati</taxon>
        <taxon>Actinomycetota</taxon>
        <taxon>Actinomycetes</taxon>
        <taxon>Kitasatosporales</taxon>
        <taxon>Streptomycetaceae</taxon>
        <taxon>Streptomyces</taxon>
    </lineage>
</organism>
<name>A0A640TZ49_STRNI</name>
<gene>
    <name evidence="2" type="ORF">Sliba_79540</name>
</gene>
<feature type="compositionally biased region" description="Polar residues" evidence="1">
    <location>
        <begin position="86"/>
        <end position="97"/>
    </location>
</feature>
<evidence type="ECO:0000313" key="3">
    <source>
        <dbReference type="Proteomes" id="UP000429552"/>
    </source>
</evidence>
<dbReference type="EMBL" id="BLIP01000003">
    <property type="protein sequence ID" value="GFE27501.1"/>
    <property type="molecule type" value="Genomic_DNA"/>
</dbReference>
<proteinExistence type="predicted"/>
<protein>
    <submittedName>
        <fullName evidence="2">Uncharacterized protein</fullName>
    </submittedName>
</protein>
<sequence>MNIPVRVHTEDDLPTSRTPTGAWGAGRTGHGHSPPDDMNGSKSPTPDRAGTVRTETTPGSSAGPYRDTLRRPGAGTHHSRPAGATQLRQDTSASQISHESDPGPGQLDALPAASAPLLDITAQQNAAWPTRLSAS</sequence>
<evidence type="ECO:0000313" key="2">
    <source>
        <dbReference type="EMBL" id="GFE27501.1"/>
    </source>
</evidence>
<accession>A0A640TZ49</accession>
<evidence type="ECO:0000256" key="1">
    <source>
        <dbReference type="SAM" id="MobiDB-lite"/>
    </source>
</evidence>
<dbReference type="Proteomes" id="UP000429552">
    <property type="component" value="Unassembled WGS sequence"/>
</dbReference>
<comment type="caution">
    <text evidence="2">The sequence shown here is derived from an EMBL/GenBank/DDBJ whole genome shotgun (WGS) entry which is preliminary data.</text>
</comment>
<dbReference type="AlphaFoldDB" id="A0A640TZ49"/>